<keyword evidence="9" id="KW-0472">Membrane</keyword>
<dbReference type="PANTHER" id="PTHR14218:SF15">
    <property type="entry name" value="TRIPEPTIDYL-PEPTIDASE 1"/>
    <property type="match status" value="1"/>
</dbReference>
<dbReference type="Gene3D" id="2.60.40.10">
    <property type="entry name" value="Immunoglobulins"/>
    <property type="match status" value="3"/>
</dbReference>
<dbReference type="RefSeq" id="WP_179486954.1">
    <property type="nucleotide sequence ID" value="NZ_JACCCW010000001.1"/>
</dbReference>
<feature type="transmembrane region" description="Helical" evidence="9">
    <location>
        <begin position="1219"/>
        <end position="1238"/>
    </location>
</feature>
<keyword evidence="6" id="KW-0106">Calcium</keyword>
<gene>
    <name evidence="11" type="ORF">HDF17_000230</name>
</gene>
<dbReference type="SUPFAM" id="SSF54897">
    <property type="entry name" value="Protease propeptides/inhibitors"/>
    <property type="match status" value="1"/>
</dbReference>
<keyword evidence="12" id="KW-1185">Reference proteome</keyword>
<proteinExistence type="inferred from homology"/>
<dbReference type="Proteomes" id="UP000589520">
    <property type="component" value="Unassembled WGS sequence"/>
</dbReference>
<keyword evidence="4" id="KW-0378">Hydrolase</keyword>
<dbReference type="GO" id="GO:0008240">
    <property type="term" value="F:tripeptidyl-peptidase activity"/>
    <property type="evidence" value="ECO:0007669"/>
    <property type="project" value="TreeGrafter"/>
</dbReference>
<keyword evidence="9" id="KW-0812">Transmembrane</keyword>
<organism evidence="11 12">
    <name type="scientific">Granulicella arctica</name>
    <dbReference type="NCBI Taxonomy" id="940613"/>
    <lineage>
        <taxon>Bacteria</taxon>
        <taxon>Pseudomonadati</taxon>
        <taxon>Acidobacteriota</taxon>
        <taxon>Terriglobia</taxon>
        <taxon>Terriglobales</taxon>
        <taxon>Acidobacteriaceae</taxon>
        <taxon>Granulicella</taxon>
    </lineage>
</organism>
<evidence type="ECO:0000259" key="10">
    <source>
        <dbReference type="PROSITE" id="PS51695"/>
    </source>
</evidence>
<evidence type="ECO:0000256" key="9">
    <source>
        <dbReference type="SAM" id="Phobius"/>
    </source>
</evidence>
<dbReference type="InterPro" id="IPR015366">
    <property type="entry name" value="S53_propep"/>
</dbReference>
<dbReference type="SUPFAM" id="SSF52743">
    <property type="entry name" value="Subtilisin-like"/>
    <property type="match status" value="1"/>
</dbReference>
<dbReference type="PROSITE" id="PS51695">
    <property type="entry name" value="SEDOLISIN"/>
    <property type="match status" value="1"/>
</dbReference>
<dbReference type="GO" id="GO:0004252">
    <property type="term" value="F:serine-type endopeptidase activity"/>
    <property type="evidence" value="ECO:0007669"/>
    <property type="project" value="InterPro"/>
</dbReference>
<dbReference type="Gene3D" id="3.40.50.200">
    <property type="entry name" value="Peptidase S8/S53 domain"/>
    <property type="match status" value="1"/>
</dbReference>
<evidence type="ECO:0000313" key="11">
    <source>
        <dbReference type="EMBL" id="NYF77943.1"/>
    </source>
</evidence>
<name>A0A7Y9PEZ1_9BACT</name>
<reference evidence="11 12" key="1">
    <citation type="submission" date="2020-07" db="EMBL/GenBank/DDBJ databases">
        <title>Genomic Encyclopedia of Type Strains, Phase IV (KMG-V): Genome sequencing to study the core and pangenomes of soil and plant-associated prokaryotes.</title>
        <authorList>
            <person name="Whitman W."/>
        </authorList>
    </citation>
    <scope>NUCLEOTIDE SEQUENCE [LARGE SCALE GENOMIC DNA]</scope>
    <source>
        <strain evidence="11 12">X4EP2</strain>
    </source>
</reference>
<dbReference type="InterPro" id="IPR023828">
    <property type="entry name" value="Peptidase_S8_Ser-AS"/>
</dbReference>
<evidence type="ECO:0000256" key="7">
    <source>
        <dbReference type="ARBA" id="ARBA00023145"/>
    </source>
</evidence>
<sequence>MNRNALYSFLWTTATLAACTLFPIGARAQISPAVRLITTSINDGDRVLLANGIRPQLRLSKDLGAVLGSTPARHILMVLARSDARQQALTQYLGDVQNPASSSFHKWLTPAEYGSMFGASTDDIVTLSSWLQSKGFTVEKVSAAANLIQFSGNVAQMQKAFNTEIHALSVDGEQHMANTTSPEVPRAFSSAVTGLVGLDDFHPRPTLQKGPSAKFDPNTKTIRPDLTLFSSSGTPYLYMNPADAATIYNVPNSLLNPNYSGTTYDGTGVTVGVVGDSNVDLTPVSIYREDFLGETSANVNLPTVIIDGADPGINGDEVETFLDLEVLGGIAPKAKINYYASDDSDLSAGLFNAIERAVDDNTVSVLSISFGQCEAGLGNATNQFLAEKYQQAAAQGITITVSSGDSGAAGCDSDASTTATQGLAVNGLSSTPYNISVGGTDYDVLATNFTNYVQDSLNGVSYSGTAPYWRTALSYIPEQPWNDSTTTNGALANNSPLSNGGVTDIIGGGGGVSTVYSKPAFQTALTPADGKRDLPDVAFMAGNGLYGAVWLVCGSGSLSFGPDCQMSNGNFTSSTTFSGAGGTSAATPAFAGMLALVVQATGSRLGQANDVLYQLAASKYSTVFHDATTGNNAVVCTSGSPNCGSNGFTTGYDAGTGYDLASGLGSVDASAMLANWNSVAASGTSTSLEIDGSTSPVSVTHGTSLNFSVGVTPSTATGSAALVTTQIAGAAQPINNGQITVPLSTGSGALSYNGLPGGTYTVYARYSGDTADASSSSTPISVNIAAEASSSLLTVNAYGTAGGSAPLPSLTAIPYGSYIFADASVYGTAEGYDASLGLATGSFTLMDNGATLGTAPMSSGNVASFPSMAAGVYPFAVGTHKMVATYPGDASYKPNTSNAVQFTVIKGATSAHVFPASATLKSTASEVVQVDVGTSSFALAPTGTITLMANGVTLGSSSNFFAGSSNDGTAVSYVNFTVQGSQLPAGPNTLSATYTGDSSYQGSSATGSITVSQAGFTLQAGAIAIAAGSGTGNTAIISAAPTNGFAGVINLICAVTSTPTNATSPITCSVPSTINITGTGAATGTLTVASTASTTGGSYTVTISGADATTGKITATTTTQVTVAAVASIALTNSGALSIQAGATSGNTATINVTPTAGYTGTVGLSCAIASAPTDAVNPVTCAIAPSSVSITGAAAATSTLTISSTARTTSSLYRSHELLRGVSGTILAVSVFFLVPIRRHRHLRLLAMLVVLVSLGSLLGCGGGGSSAASSGGSGSNPSSSGTTAGTYVITVTSSAAGVSAQTTIVNVTVN</sequence>
<evidence type="ECO:0000256" key="6">
    <source>
        <dbReference type="ARBA" id="ARBA00022837"/>
    </source>
</evidence>
<comment type="caution">
    <text evidence="11">The sequence shown here is derived from an EMBL/GenBank/DDBJ whole genome shotgun (WGS) entry which is preliminary data.</text>
</comment>
<evidence type="ECO:0000256" key="3">
    <source>
        <dbReference type="ARBA" id="ARBA00022723"/>
    </source>
</evidence>
<dbReference type="InterPro" id="IPR032109">
    <property type="entry name" value="Big_3_5"/>
</dbReference>
<dbReference type="PROSITE" id="PS51892">
    <property type="entry name" value="SUBTILASE"/>
    <property type="match status" value="1"/>
</dbReference>
<keyword evidence="7" id="KW-0865">Zymogen</keyword>
<evidence type="ECO:0000256" key="2">
    <source>
        <dbReference type="ARBA" id="ARBA00022670"/>
    </source>
</evidence>
<dbReference type="InterPro" id="IPR036852">
    <property type="entry name" value="Peptidase_S8/S53_dom_sf"/>
</dbReference>
<keyword evidence="2" id="KW-0645">Protease</keyword>
<evidence type="ECO:0000256" key="8">
    <source>
        <dbReference type="PROSITE-ProRule" id="PRU01240"/>
    </source>
</evidence>
<comment type="caution">
    <text evidence="8">Lacks conserved residue(s) required for the propagation of feature annotation.</text>
</comment>
<dbReference type="EMBL" id="JACCCW010000001">
    <property type="protein sequence ID" value="NYF77943.1"/>
    <property type="molecule type" value="Genomic_DNA"/>
</dbReference>
<keyword evidence="9" id="KW-1133">Transmembrane helix</keyword>
<dbReference type="GO" id="GO:0046872">
    <property type="term" value="F:metal ion binding"/>
    <property type="evidence" value="ECO:0007669"/>
    <property type="project" value="UniProtKB-KW"/>
</dbReference>
<evidence type="ECO:0000256" key="5">
    <source>
        <dbReference type="ARBA" id="ARBA00022825"/>
    </source>
</evidence>
<dbReference type="InterPro" id="IPR013783">
    <property type="entry name" value="Ig-like_fold"/>
</dbReference>
<dbReference type="PROSITE" id="PS51257">
    <property type="entry name" value="PROKAR_LIPOPROTEIN"/>
    <property type="match status" value="1"/>
</dbReference>
<dbReference type="Pfam" id="PF16640">
    <property type="entry name" value="Big_3_5"/>
    <property type="match status" value="2"/>
</dbReference>
<comment type="cofactor">
    <cofactor evidence="1">
        <name>Ca(2+)</name>
        <dbReference type="ChEBI" id="CHEBI:29108"/>
    </cofactor>
</comment>
<keyword evidence="5" id="KW-0720">Serine protease</keyword>
<dbReference type="GO" id="GO:0006508">
    <property type="term" value="P:proteolysis"/>
    <property type="evidence" value="ECO:0007669"/>
    <property type="project" value="UniProtKB-KW"/>
</dbReference>
<dbReference type="CDD" id="cd04056">
    <property type="entry name" value="Peptidases_S53"/>
    <property type="match status" value="1"/>
</dbReference>
<keyword evidence="3" id="KW-0479">Metal-binding</keyword>
<feature type="transmembrane region" description="Helical" evidence="9">
    <location>
        <begin position="1250"/>
        <end position="1270"/>
    </location>
</feature>
<dbReference type="InterPro" id="IPR050819">
    <property type="entry name" value="Tripeptidyl-peptidase_I"/>
</dbReference>
<evidence type="ECO:0000313" key="12">
    <source>
        <dbReference type="Proteomes" id="UP000589520"/>
    </source>
</evidence>
<evidence type="ECO:0000256" key="1">
    <source>
        <dbReference type="ARBA" id="ARBA00001913"/>
    </source>
</evidence>
<protein>
    <recommendedName>
        <fullName evidence="10">Peptidase S53 domain-containing protein</fullName>
    </recommendedName>
</protein>
<dbReference type="CDD" id="cd11377">
    <property type="entry name" value="Pro-peptidase_S53"/>
    <property type="match status" value="1"/>
</dbReference>
<comment type="similarity">
    <text evidence="8">Belongs to the peptidase S8 family.</text>
</comment>
<dbReference type="SMART" id="SM00944">
    <property type="entry name" value="Pro-kuma_activ"/>
    <property type="match status" value="1"/>
</dbReference>
<evidence type="ECO:0000256" key="4">
    <source>
        <dbReference type="ARBA" id="ARBA00022801"/>
    </source>
</evidence>
<accession>A0A7Y9PEZ1</accession>
<feature type="domain" description="Peptidase S53" evidence="10">
    <location>
        <begin position="238"/>
        <end position="679"/>
    </location>
</feature>
<dbReference type="Pfam" id="PF09286">
    <property type="entry name" value="Pro-kuma_activ"/>
    <property type="match status" value="1"/>
</dbReference>
<dbReference type="PANTHER" id="PTHR14218">
    <property type="entry name" value="PROTEASE S8 TRIPEPTIDYL PEPTIDASE I CLN2"/>
    <property type="match status" value="1"/>
</dbReference>
<dbReference type="InterPro" id="IPR030400">
    <property type="entry name" value="Sedolisin_dom"/>
</dbReference>
<dbReference type="PROSITE" id="PS00138">
    <property type="entry name" value="SUBTILASE_SER"/>
    <property type="match status" value="1"/>
</dbReference>